<dbReference type="PANTHER" id="PTHR43999">
    <property type="entry name" value="DNAJ HOMOLOG SUBFAMILY C MEMBER 2"/>
    <property type="match status" value="1"/>
</dbReference>
<dbReference type="GO" id="GO:0005829">
    <property type="term" value="C:cytosol"/>
    <property type="evidence" value="ECO:0007669"/>
    <property type="project" value="TreeGrafter"/>
</dbReference>
<feature type="compositionally biased region" description="Basic residues" evidence="1">
    <location>
        <begin position="380"/>
        <end position="389"/>
    </location>
</feature>
<feature type="compositionally biased region" description="Basic and acidic residues" evidence="1">
    <location>
        <begin position="337"/>
        <end position="379"/>
    </location>
</feature>
<evidence type="ECO:0000259" key="2">
    <source>
        <dbReference type="PROSITE" id="PS50076"/>
    </source>
</evidence>
<dbReference type="PRINTS" id="PR00625">
    <property type="entry name" value="JDOMAIN"/>
</dbReference>
<dbReference type="InterPro" id="IPR036869">
    <property type="entry name" value="J_dom_sf"/>
</dbReference>
<dbReference type="GO" id="GO:0043022">
    <property type="term" value="F:ribosome binding"/>
    <property type="evidence" value="ECO:0007669"/>
    <property type="project" value="InterPro"/>
</dbReference>
<keyword evidence="5" id="KW-1185">Reference proteome</keyword>
<dbReference type="SMART" id="SM00271">
    <property type="entry name" value="DnaJ"/>
    <property type="match status" value="1"/>
</dbReference>
<feature type="region of interest" description="Disordered" evidence="1">
    <location>
        <begin position="330"/>
        <end position="389"/>
    </location>
</feature>
<dbReference type="CDD" id="cd06257">
    <property type="entry name" value="DnaJ"/>
    <property type="match status" value="1"/>
</dbReference>
<dbReference type="CDD" id="cd00167">
    <property type="entry name" value="SANT"/>
    <property type="match status" value="2"/>
</dbReference>
<organism evidence="4 5">
    <name type="scientific">Chaetoceros tenuissimus</name>
    <dbReference type="NCBI Taxonomy" id="426638"/>
    <lineage>
        <taxon>Eukaryota</taxon>
        <taxon>Sar</taxon>
        <taxon>Stramenopiles</taxon>
        <taxon>Ochrophyta</taxon>
        <taxon>Bacillariophyta</taxon>
        <taxon>Coscinodiscophyceae</taxon>
        <taxon>Chaetocerotophycidae</taxon>
        <taxon>Chaetocerotales</taxon>
        <taxon>Chaetocerotaceae</taxon>
        <taxon>Chaetoceros</taxon>
    </lineage>
</organism>
<feature type="compositionally biased region" description="Low complexity" evidence="1">
    <location>
        <begin position="548"/>
        <end position="560"/>
    </location>
</feature>
<dbReference type="Gene3D" id="1.10.287.110">
    <property type="entry name" value="DnaJ domain"/>
    <property type="match status" value="1"/>
</dbReference>
<dbReference type="InterPro" id="IPR044634">
    <property type="entry name" value="Zuotin/DnaJC2"/>
</dbReference>
<reference evidence="4 5" key="1">
    <citation type="journal article" date="2021" name="Sci. Rep.">
        <title>The genome of the diatom Chaetoceros tenuissimus carries an ancient integrated fragment of an extant virus.</title>
        <authorList>
            <person name="Hongo Y."/>
            <person name="Kimura K."/>
            <person name="Takaki Y."/>
            <person name="Yoshida Y."/>
            <person name="Baba S."/>
            <person name="Kobayashi G."/>
            <person name="Nagasaki K."/>
            <person name="Hano T."/>
            <person name="Tomaru Y."/>
        </authorList>
    </citation>
    <scope>NUCLEOTIDE SEQUENCE [LARGE SCALE GENOMIC DNA]</scope>
    <source>
        <strain evidence="4 5">NIES-3715</strain>
    </source>
</reference>
<proteinExistence type="predicted"/>
<feature type="region of interest" description="Disordered" evidence="1">
    <location>
        <begin position="201"/>
        <end position="235"/>
    </location>
</feature>
<dbReference type="InterPro" id="IPR054076">
    <property type="entry name" value="ZUO1-like_ZHD"/>
</dbReference>
<dbReference type="SMART" id="SM00717">
    <property type="entry name" value="SANT"/>
    <property type="match status" value="2"/>
</dbReference>
<feature type="compositionally biased region" description="Basic residues" evidence="1">
    <location>
        <begin position="214"/>
        <end position="223"/>
    </location>
</feature>
<feature type="region of interest" description="Disordered" evidence="1">
    <location>
        <begin position="548"/>
        <end position="574"/>
    </location>
</feature>
<accession>A0AAD3H746</accession>
<dbReference type="InterPro" id="IPR001623">
    <property type="entry name" value="DnaJ_domain"/>
</dbReference>
<feature type="compositionally biased region" description="Basic and acidic residues" evidence="1">
    <location>
        <begin position="204"/>
        <end position="213"/>
    </location>
</feature>
<comment type="caution">
    <text evidence="4">The sequence shown here is derived from an EMBL/GenBank/DDBJ whole genome shotgun (WGS) entry which is preliminary data.</text>
</comment>
<protein>
    <recommendedName>
        <fullName evidence="6">DnaJ homolog subfamily C member 2</fullName>
    </recommendedName>
</protein>
<dbReference type="GO" id="GO:0051083">
    <property type="term" value="P:'de novo' cotranslational protein folding"/>
    <property type="evidence" value="ECO:0007669"/>
    <property type="project" value="InterPro"/>
</dbReference>
<evidence type="ECO:0000256" key="1">
    <source>
        <dbReference type="SAM" id="MobiDB-lite"/>
    </source>
</evidence>
<evidence type="ECO:0008006" key="6">
    <source>
        <dbReference type="Google" id="ProtNLM"/>
    </source>
</evidence>
<dbReference type="GO" id="GO:0030544">
    <property type="term" value="F:Hsp70 protein binding"/>
    <property type="evidence" value="ECO:0007669"/>
    <property type="project" value="InterPro"/>
</dbReference>
<evidence type="ECO:0000259" key="3">
    <source>
        <dbReference type="PROSITE" id="PS50090"/>
    </source>
</evidence>
<dbReference type="GO" id="GO:0006450">
    <property type="term" value="P:regulation of translational fidelity"/>
    <property type="evidence" value="ECO:0007669"/>
    <property type="project" value="InterPro"/>
</dbReference>
<sequence length="623" mass="71854">MTAQNIRIVPLAKLDFPDVVPRGRVQCGTEKYLAYRARRDSRIQFLHHSSFNEGSETSSLNDINDIVNSKKVKENKTVIDLNKLSNEELENLSFYDVLGGIKMHSTPEQIKRAFHKACLKYHPDKEGTNKESKDSSGDDPVFLKVKEAFETLSDAAKRKSYDSTVDFDESIPTASDISKESDFYKVFGDCFERNLRFAAENDPDQNKAKEARQRKMKRSKGKKDKNGSMNLPSIGDEKSSIKEVHEFYDYWASFQSWRDFTLKATKITEHDTNLASDRYEKRWMEKEIARQAKAMKKEEMARITKLVETSMQLDPRLKRERIRIENDKKEKARLKKEKIEQEEKERKEKQRQEEEKKARQEEIEREEKAKQKAQREQEKKKLRKAKQGLRKLALAEYDNDAAKDDPTWPSIDDMNDDVEEICHKMSALELEMLATEVSKSKNLSLIFDQANNLRDDIAKEKKAAERERAIKRAEAQKKEAAARAARAAAPWSKEELAALTKSVKKYPAGGANRWEAIALFVNNMCKLDDPRTKEECIEKYNQLASSLSVTKKSNETTSTSKDTKPATEWTGDQDKQLQAALAKYPSSMDKNERWSSIAKEVEGKTKKDCVARFKAIREALKKK</sequence>
<dbReference type="Pfam" id="PF23082">
    <property type="entry name" value="Myb_DNA-binding_2"/>
    <property type="match status" value="1"/>
</dbReference>
<dbReference type="EMBL" id="BLLK01000046">
    <property type="protein sequence ID" value="GFH52711.1"/>
    <property type="molecule type" value="Genomic_DNA"/>
</dbReference>
<dbReference type="Gene3D" id="1.10.10.60">
    <property type="entry name" value="Homeodomain-like"/>
    <property type="match status" value="2"/>
</dbReference>
<dbReference type="SUPFAM" id="SSF46689">
    <property type="entry name" value="Homeodomain-like"/>
    <property type="match status" value="2"/>
</dbReference>
<dbReference type="Pfam" id="PF00249">
    <property type="entry name" value="Myb_DNA-binding"/>
    <property type="match status" value="1"/>
</dbReference>
<dbReference type="PROSITE" id="PS50090">
    <property type="entry name" value="MYB_LIKE"/>
    <property type="match status" value="2"/>
</dbReference>
<feature type="domain" description="Myb-like" evidence="3">
    <location>
        <begin position="483"/>
        <end position="544"/>
    </location>
</feature>
<evidence type="ECO:0000313" key="4">
    <source>
        <dbReference type="EMBL" id="GFH52711.1"/>
    </source>
</evidence>
<name>A0AAD3H746_9STRA</name>
<dbReference type="InterPro" id="IPR001005">
    <property type="entry name" value="SANT/Myb"/>
</dbReference>
<dbReference type="PROSITE" id="PS50076">
    <property type="entry name" value="DNAJ_2"/>
    <property type="match status" value="1"/>
</dbReference>
<dbReference type="Proteomes" id="UP001054902">
    <property type="component" value="Unassembled WGS sequence"/>
</dbReference>
<dbReference type="AlphaFoldDB" id="A0AAD3H746"/>
<dbReference type="Pfam" id="PF21884">
    <property type="entry name" value="ZUO1-like_ZHD"/>
    <property type="match status" value="1"/>
</dbReference>
<feature type="domain" description="Myb-like" evidence="3">
    <location>
        <begin position="561"/>
        <end position="617"/>
    </location>
</feature>
<dbReference type="SUPFAM" id="SSF46565">
    <property type="entry name" value="Chaperone J-domain"/>
    <property type="match status" value="1"/>
</dbReference>
<evidence type="ECO:0000313" key="5">
    <source>
        <dbReference type="Proteomes" id="UP001054902"/>
    </source>
</evidence>
<feature type="domain" description="J" evidence="2">
    <location>
        <begin position="93"/>
        <end position="165"/>
    </location>
</feature>
<dbReference type="PANTHER" id="PTHR43999:SF1">
    <property type="entry name" value="DNAJ HOMOLOG SUBFAMILY C MEMBER 2"/>
    <property type="match status" value="1"/>
</dbReference>
<dbReference type="InterPro" id="IPR009057">
    <property type="entry name" value="Homeodomain-like_sf"/>
</dbReference>
<gene>
    <name evidence="4" type="ORF">CTEN210_09187</name>
</gene>
<dbReference type="Pfam" id="PF00226">
    <property type="entry name" value="DnaJ"/>
    <property type="match status" value="1"/>
</dbReference>